<accession>A0A1M5LHY0</accession>
<dbReference type="STRING" id="947013.SAMN04488109_1222"/>
<dbReference type="InterPro" id="IPR050523">
    <property type="entry name" value="AKR_Detox_Biosynth"/>
</dbReference>
<dbReference type="CDD" id="cd19081">
    <property type="entry name" value="AKR_AKR9C1"/>
    <property type="match status" value="1"/>
</dbReference>
<evidence type="ECO:0000259" key="2">
    <source>
        <dbReference type="Pfam" id="PF00248"/>
    </source>
</evidence>
<dbReference type="InterPro" id="IPR023210">
    <property type="entry name" value="NADP_OxRdtase_dom"/>
</dbReference>
<dbReference type="EMBL" id="FQWQ01000001">
    <property type="protein sequence ID" value="SHG64647.1"/>
    <property type="molecule type" value="Genomic_DNA"/>
</dbReference>
<feature type="domain" description="NADP-dependent oxidoreductase" evidence="2">
    <location>
        <begin position="15"/>
        <end position="313"/>
    </location>
</feature>
<keyword evidence="1" id="KW-0560">Oxidoreductase</keyword>
<reference evidence="3 4" key="1">
    <citation type="submission" date="2016-11" db="EMBL/GenBank/DDBJ databases">
        <authorList>
            <person name="Jaros S."/>
            <person name="Januszkiewicz K."/>
            <person name="Wedrychowicz H."/>
        </authorList>
    </citation>
    <scope>NUCLEOTIDE SEQUENCE [LARGE SCALE GENOMIC DNA]</scope>
    <source>
        <strain evidence="3 4">DSM 24574</strain>
    </source>
</reference>
<dbReference type="PANTHER" id="PTHR43364">
    <property type="entry name" value="NADH-SPECIFIC METHYLGLYOXAL REDUCTASE-RELATED"/>
    <property type="match status" value="1"/>
</dbReference>
<evidence type="ECO:0000313" key="3">
    <source>
        <dbReference type="EMBL" id="SHG64647.1"/>
    </source>
</evidence>
<dbReference type="AlphaFoldDB" id="A0A1M5LHY0"/>
<protein>
    <submittedName>
        <fullName evidence="3">Predicted oxidoreductase</fullName>
    </submittedName>
</protein>
<dbReference type="PANTHER" id="PTHR43364:SF6">
    <property type="entry name" value="OXIDOREDUCTASE-RELATED"/>
    <property type="match status" value="1"/>
</dbReference>
<proteinExistence type="predicted"/>
<dbReference type="FunFam" id="3.20.20.100:FF:000004">
    <property type="entry name" value="Oxidoreductase, aldo/keto reductase"/>
    <property type="match status" value="1"/>
</dbReference>
<organism evidence="3 4">
    <name type="scientific">Chryseolinea serpens</name>
    <dbReference type="NCBI Taxonomy" id="947013"/>
    <lineage>
        <taxon>Bacteria</taxon>
        <taxon>Pseudomonadati</taxon>
        <taxon>Bacteroidota</taxon>
        <taxon>Cytophagia</taxon>
        <taxon>Cytophagales</taxon>
        <taxon>Fulvivirgaceae</taxon>
        <taxon>Chryseolinea</taxon>
    </lineage>
</organism>
<dbReference type="Pfam" id="PF00248">
    <property type="entry name" value="Aldo_ket_red"/>
    <property type="match status" value="1"/>
</dbReference>
<dbReference type="Proteomes" id="UP000184212">
    <property type="component" value="Unassembled WGS sequence"/>
</dbReference>
<dbReference type="OrthoDB" id="9773828at2"/>
<dbReference type="GO" id="GO:0005829">
    <property type="term" value="C:cytosol"/>
    <property type="evidence" value="ECO:0007669"/>
    <property type="project" value="TreeGrafter"/>
</dbReference>
<dbReference type="Gene3D" id="3.20.20.100">
    <property type="entry name" value="NADP-dependent oxidoreductase domain"/>
    <property type="match status" value="1"/>
</dbReference>
<dbReference type="RefSeq" id="WP_073131967.1">
    <property type="nucleotide sequence ID" value="NZ_FQWQ01000001.1"/>
</dbReference>
<name>A0A1M5LHY0_9BACT</name>
<evidence type="ECO:0000256" key="1">
    <source>
        <dbReference type="ARBA" id="ARBA00023002"/>
    </source>
</evidence>
<evidence type="ECO:0000313" key="4">
    <source>
        <dbReference type="Proteomes" id="UP000184212"/>
    </source>
</evidence>
<dbReference type="GO" id="GO:0016491">
    <property type="term" value="F:oxidoreductase activity"/>
    <property type="evidence" value="ECO:0007669"/>
    <property type="project" value="UniProtKB-KW"/>
</dbReference>
<gene>
    <name evidence="3" type="ORF">SAMN04488109_1222</name>
</gene>
<keyword evidence="4" id="KW-1185">Reference proteome</keyword>
<sequence>MQKRTLGKSGIAVAPLTFGGNVFGWTLDEAASFQLLDAFVGAGFNFIDTADVYSRWKPGNAGGESETIIGHWMKKRGNRAQVVVATKAGGDMGQGKKDISKAHILQAVENSLRRLQTDHIDLYQTHWDVIETPVEETLEAYAQLVKQGKVRAIGASNFTAARLQAALEASQRHGYPRYETYQPEYNLYAREGFEKELEPLCQKHGLGVINYYSLAAGFLTGKYRSESDFTKSARGGGMAKYLNPRGLNILKALDEIAGEYQTSQASIALAWLLARPSVTAPIASATSLEQLNAFVKATELKLSAEAIAKLDKASAW</sequence>
<dbReference type="SUPFAM" id="SSF51430">
    <property type="entry name" value="NAD(P)-linked oxidoreductase"/>
    <property type="match status" value="1"/>
</dbReference>
<dbReference type="InterPro" id="IPR036812">
    <property type="entry name" value="NAD(P)_OxRdtase_dom_sf"/>
</dbReference>